<feature type="chain" id="PRO_5017309872" description="SUEL-type lectin domain-containing protein" evidence="2">
    <location>
        <begin position="19"/>
        <end position="167"/>
    </location>
</feature>
<dbReference type="Gene3D" id="2.60.120.740">
    <property type="match status" value="1"/>
</dbReference>
<evidence type="ECO:0008006" key="5">
    <source>
        <dbReference type="Google" id="ProtNLM"/>
    </source>
</evidence>
<keyword evidence="1" id="KW-0430">Lectin</keyword>
<evidence type="ECO:0000256" key="1">
    <source>
        <dbReference type="ARBA" id="ARBA00022734"/>
    </source>
</evidence>
<proteinExistence type="predicted"/>
<dbReference type="Proteomes" id="UP000261520">
    <property type="component" value="Unplaced"/>
</dbReference>
<reference evidence="3" key="2">
    <citation type="submission" date="2025-09" db="UniProtKB">
        <authorList>
            <consortium name="Ensembl"/>
        </authorList>
    </citation>
    <scope>IDENTIFICATION</scope>
</reference>
<sequence length="167" mass="18770">FPPFSLCYTLLWRLAATCLDIEASSVLSTHTVTTCDFRGNVQRLSCDRGVIAVQAALYGRQDRETCSYGWIMDHPSDTNCFQEGTKEVLQKRFISSHVCETWVHYKSPHFYHCYPQVLSICTISPSDHQHTLTHSLKAKASTSVFGDPCVGIYKHLEVKCTAAAVCF</sequence>
<dbReference type="PANTHER" id="PTHR46780">
    <property type="entry name" value="PROTEIN EVA-1"/>
    <property type="match status" value="1"/>
</dbReference>
<protein>
    <recommendedName>
        <fullName evidence="5">SUEL-type lectin domain-containing protein</fullName>
    </recommendedName>
</protein>
<keyword evidence="2" id="KW-0732">Signal</keyword>
<dbReference type="InterPro" id="IPR043159">
    <property type="entry name" value="Lectin_gal-bd_sf"/>
</dbReference>
<keyword evidence="4" id="KW-1185">Reference proteome</keyword>
<dbReference type="AlphaFoldDB" id="A0A3B4BCW5"/>
<evidence type="ECO:0000256" key="2">
    <source>
        <dbReference type="SAM" id="SignalP"/>
    </source>
</evidence>
<evidence type="ECO:0000313" key="4">
    <source>
        <dbReference type="Proteomes" id="UP000261520"/>
    </source>
</evidence>
<organism evidence="3 4">
    <name type="scientific">Periophthalmus magnuspinnatus</name>
    <dbReference type="NCBI Taxonomy" id="409849"/>
    <lineage>
        <taxon>Eukaryota</taxon>
        <taxon>Metazoa</taxon>
        <taxon>Chordata</taxon>
        <taxon>Craniata</taxon>
        <taxon>Vertebrata</taxon>
        <taxon>Euteleostomi</taxon>
        <taxon>Actinopterygii</taxon>
        <taxon>Neopterygii</taxon>
        <taxon>Teleostei</taxon>
        <taxon>Neoteleostei</taxon>
        <taxon>Acanthomorphata</taxon>
        <taxon>Gobiaria</taxon>
        <taxon>Gobiiformes</taxon>
        <taxon>Gobioidei</taxon>
        <taxon>Gobiidae</taxon>
        <taxon>Oxudercinae</taxon>
        <taxon>Periophthalmus</taxon>
    </lineage>
</organism>
<dbReference type="GO" id="GO:0030246">
    <property type="term" value="F:carbohydrate binding"/>
    <property type="evidence" value="ECO:0007669"/>
    <property type="project" value="UniProtKB-KW"/>
</dbReference>
<name>A0A3B4BCW5_9GOBI</name>
<dbReference type="Ensembl" id="ENSPMGT00000029169.1">
    <property type="protein sequence ID" value="ENSPMGP00000027378.1"/>
    <property type="gene ID" value="ENSPMGG00000022052.1"/>
</dbReference>
<feature type="signal peptide" evidence="2">
    <location>
        <begin position="1"/>
        <end position="18"/>
    </location>
</feature>
<accession>A0A3B4BCW5</accession>
<reference evidence="3" key="1">
    <citation type="submission" date="2025-08" db="UniProtKB">
        <authorList>
            <consortium name="Ensembl"/>
        </authorList>
    </citation>
    <scope>IDENTIFICATION</scope>
</reference>
<evidence type="ECO:0000313" key="3">
    <source>
        <dbReference type="Ensembl" id="ENSPMGP00000027378.1"/>
    </source>
</evidence>